<reference evidence="1 2" key="2">
    <citation type="journal article" date="2022" name="Mol. Ecol. Resour.">
        <title>The genomes of chicory, endive, great burdock and yacon provide insights into Asteraceae paleo-polyploidization history and plant inulin production.</title>
        <authorList>
            <person name="Fan W."/>
            <person name="Wang S."/>
            <person name="Wang H."/>
            <person name="Wang A."/>
            <person name="Jiang F."/>
            <person name="Liu H."/>
            <person name="Zhao H."/>
            <person name="Xu D."/>
            <person name="Zhang Y."/>
        </authorList>
    </citation>
    <scope>NUCLEOTIDE SEQUENCE [LARGE SCALE GENOMIC DNA]</scope>
    <source>
        <strain evidence="2">cv. Punajuju</strain>
        <tissue evidence="1">Leaves</tissue>
    </source>
</reference>
<gene>
    <name evidence="1" type="ORF">L2E82_14286</name>
</gene>
<keyword evidence="2" id="KW-1185">Reference proteome</keyword>
<sequence length="538" mass="60708">MEYGSKALTLFSLLLLLLALESSFITLTHSKSIVKTLPGYPGQLPFKLETGYVGIGEKEEAQFFYYFVESERNPEEDPLLLYLTGGPGCSAVITFFYQIGPLSFNFDNAPENITITKNPNSWTKMANIIFVDMPAGVGFSYATTKEASISSDRIVVKQANDFIRKFLIDHPKFLKNPLYITGISYMGIVTPIITSELYKANERGDQPSLNIQGYILCSPLTDKFMDFNSRVEYAHRMALISDDIYKSAIENCRGNYVNTNTANSICTDSLQRYVECTSGLNMEDILEPLCNKSDVQPYCREYYYDFAEDWINDKAVQEALNVRQGTIGKWEFFNRTMHYIEGKNDTFCYAYDIFSSFAYHKKLVRKNCRALIFSGDHDMTFPYVGIEQWIAALNLAVDSPWKPFYVNKQVGGYEMTYGQNDFSLTFATVKGAGHSVAQYKPKEAMVLAEKWLASKAYSSAMFALAVEKLVVFVMSSMNIFVPIIRGGGTSAAGGILVAERIAIHNHTYSFSYTRRTKQKALVNTAKQKHNTLPLLVII</sequence>
<name>A0ACB9EZ97_CICIN</name>
<accession>A0ACB9EZ97</accession>
<proteinExistence type="predicted"/>
<organism evidence="1 2">
    <name type="scientific">Cichorium intybus</name>
    <name type="common">Chicory</name>
    <dbReference type="NCBI Taxonomy" id="13427"/>
    <lineage>
        <taxon>Eukaryota</taxon>
        <taxon>Viridiplantae</taxon>
        <taxon>Streptophyta</taxon>
        <taxon>Embryophyta</taxon>
        <taxon>Tracheophyta</taxon>
        <taxon>Spermatophyta</taxon>
        <taxon>Magnoliopsida</taxon>
        <taxon>eudicotyledons</taxon>
        <taxon>Gunneridae</taxon>
        <taxon>Pentapetalae</taxon>
        <taxon>asterids</taxon>
        <taxon>campanulids</taxon>
        <taxon>Asterales</taxon>
        <taxon>Asteraceae</taxon>
        <taxon>Cichorioideae</taxon>
        <taxon>Cichorieae</taxon>
        <taxon>Cichoriinae</taxon>
        <taxon>Cichorium</taxon>
    </lineage>
</organism>
<evidence type="ECO:0000313" key="1">
    <source>
        <dbReference type="EMBL" id="KAI3764279.1"/>
    </source>
</evidence>
<comment type="caution">
    <text evidence="1">The sequence shown here is derived from an EMBL/GenBank/DDBJ whole genome shotgun (WGS) entry which is preliminary data.</text>
</comment>
<protein>
    <submittedName>
        <fullName evidence="1">Uncharacterized protein</fullName>
    </submittedName>
</protein>
<dbReference type="EMBL" id="CM042011">
    <property type="protein sequence ID" value="KAI3764279.1"/>
    <property type="molecule type" value="Genomic_DNA"/>
</dbReference>
<evidence type="ECO:0000313" key="2">
    <source>
        <dbReference type="Proteomes" id="UP001055811"/>
    </source>
</evidence>
<dbReference type="Proteomes" id="UP001055811">
    <property type="component" value="Linkage Group LG03"/>
</dbReference>
<reference evidence="2" key="1">
    <citation type="journal article" date="2022" name="Mol. Ecol. Resour.">
        <title>The genomes of chicory, endive, great burdock and yacon provide insights into Asteraceae palaeo-polyploidization history and plant inulin production.</title>
        <authorList>
            <person name="Fan W."/>
            <person name="Wang S."/>
            <person name="Wang H."/>
            <person name="Wang A."/>
            <person name="Jiang F."/>
            <person name="Liu H."/>
            <person name="Zhao H."/>
            <person name="Xu D."/>
            <person name="Zhang Y."/>
        </authorList>
    </citation>
    <scope>NUCLEOTIDE SEQUENCE [LARGE SCALE GENOMIC DNA]</scope>
    <source>
        <strain evidence="2">cv. Punajuju</strain>
    </source>
</reference>